<evidence type="ECO:0000256" key="1">
    <source>
        <dbReference type="SAM" id="Phobius"/>
    </source>
</evidence>
<organism evidence="2">
    <name type="scientific">Citrobacter freundii</name>
    <dbReference type="NCBI Taxonomy" id="546"/>
    <lineage>
        <taxon>Bacteria</taxon>
        <taxon>Pseudomonadati</taxon>
        <taxon>Pseudomonadota</taxon>
        <taxon>Gammaproteobacteria</taxon>
        <taxon>Enterobacterales</taxon>
        <taxon>Enterobacteriaceae</taxon>
        <taxon>Citrobacter</taxon>
        <taxon>Citrobacter freundii complex</taxon>
    </lineage>
</organism>
<accession>A0AAD2SFR4</accession>
<protein>
    <submittedName>
        <fullName evidence="2">Uncharacterized protein</fullName>
    </submittedName>
</protein>
<reference evidence="2" key="1">
    <citation type="submission" date="2021-07" db="EMBL/GenBank/DDBJ databases">
        <authorList>
            <consortium name="Clinical and Environmental Microbiology Branch: Whole genome sequencing antimicrobial resistance pathogens in the healthcare setting"/>
        </authorList>
    </citation>
    <scope>NUCLEOTIDE SEQUENCE</scope>
    <source>
        <strain evidence="2">2021DK-00049</strain>
    </source>
</reference>
<feature type="transmembrane region" description="Helical" evidence="1">
    <location>
        <begin position="92"/>
        <end position="115"/>
    </location>
</feature>
<feature type="transmembrane region" description="Helical" evidence="1">
    <location>
        <begin position="136"/>
        <end position="158"/>
    </location>
</feature>
<keyword evidence="1" id="KW-1133">Transmembrane helix</keyword>
<dbReference type="RefSeq" id="WP_128295703.1">
    <property type="nucleotide sequence ID" value="NZ_CP042478.1"/>
</dbReference>
<name>A0AAD2SFR4_CITFR</name>
<feature type="transmembrane region" description="Helical" evidence="1">
    <location>
        <begin position="170"/>
        <end position="192"/>
    </location>
</feature>
<dbReference type="AlphaFoldDB" id="A0AAD2SFR4"/>
<proteinExistence type="predicted"/>
<feature type="transmembrane region" description="Helical" evidence="1">
    <location>
        <begin position="51"/>
        <end position="72"/>
    </location>
</feature>
<sequence>MFGRLLNSVTWQVRNEQKRKLRSNPDHRDLSWSFFEKVQVYCSTHYIKSMLGLWGTAMTAVLLAVYLRPVLLPFGREHLKEIAKLPEWMSSLLGSQLTVIGIVFPLVVGLISVLFQKRSSRIHIQSAYQLYSGYMFSGLSGLSLAAFILIGGLVSSYGNKYLNTVFAVTAIIWMLFNIFLSVWFFITSLNVLDDKKRDRLMVKYFKSQLVSLSVRDSLMSPWLTYPGRMIGEDCIKGIKILPYSNLGKEIKEHVWCSIKRGESVTDIHIRPLLFLLSRVARIDGQETQVVILPLNEAQNNKKAILSYSGAVPSWLWCQLFGWCFVRSRKPERQYYESITRDFFGEAYDALDDKNISVFQSATKRLVNTYASIKNSFQYENGNYLDGFNEAELSFSFSRAFQYDVRQFIRETVKTIETTGKYTDDAMQIPLAVYQQYEGKMFRDFSQFIESLAGVWHSLIEWKASAASSLTISQDKTHYELILRLIGQWQGWGMGLSIGRADSNDYGHRLFYHLRLTPSLLVDAVVADDATSARQAHDLLCLWYEQASFTRYWEEEYRWHSYFLTPDYLNVPASDRMWEILLRGCDYNSDAVVPVMASGALSDIRLLVSGYIIAHIKPQGKIDAVDLVNHLLQSRFYEFRDSNGPITPAFRTATDIIDVILRIEHSKSYTENSWYRDLSEIVRNFASLNTRPLISGRVYTEPHLDVRSLYGAFTLIAIKLAAQSESVTQRVAEALAGGLFQYADKIQIVYTLQGMKRDPQEPYTGIMLSPQEYATNVVHFNATIDEYIHAFGQSRDSEIITAHIDLEQLKNTDRRLTDNIIRICSENILLAQFSINEETDSDHNWSLQCLPYRINKESVAESLNPHLPKDYPYDSHIRTALLNQLHHQLRTLNVDHTIQVGNPGVLLQEIHQRTIDHRPYVLVIYGAWGNDDLRELVYQKDKHAGLGISVDPAVRGINVLPYRVNNTVLYQVRNSQWNYALLINTDTFGEMKLFRYPDGTLFNTFYCEGENPLEGVQKTLWEMDMRISGPVLARFELL</sequence>
<dbReference type="EMBL" id="ABBJDF010000011">
    <property type="protein sequence ID" value="EHT9939088.1"/>
    <property type="molecule type" value="Genomic_DNA"/>
</dbReference>
<keyword evidence="1" id="KW-0812">Transmembrane</keyword>
<comment type="caution">
    <text evidence="2">The sequence shown here is derived from an EMBL/GenBank/DDBJ whole genome shotgun (WGS) entry which is preliminary data.</text>
</comment>
<keyword evidence="1" id="KW-0472">Membrane</keyword>
<evidence type="ECO:0000313" key="2">
    <source>
        <dbReference type="EMBL" id="EHT9939088.1"/>
    </source>
</evidence>
<gene>
    <name evidence="2" type="ORF">KY227_002158</name>
</gene>